<keyword evidence="3 6" id="KW-1133">Transmembrane helix</keyword>
<organism evidence="7 8">
    <name type="scientific">Paenibacillus woosongensis</name>
    <dbReference type="NCBI Taxonomy" id="307580"/>
    <lineage>
        <taxon>Bacteria</taxon>
        <taxon>Bacillati</taxon>
        <taxon>Bacillota</taxon>
        <taxon>Bacilli</taxon>
        <taxon>Bacillales</taxon>
        <taxon>Paenibacillaceae</taxon>
        <taxon>Paenibacillus</taxon>
    </lineage>
</organism>
<comment type="similarity">
    <text evidence="5">Belongs to the bacteriophage holin family. Cp-1 holin subfamily.</text>
</comment>
<keyword evidence="2 6" id="KW-0812">Transmembrane</keyword>
<keyword evidence="8" id="KW-1185">Reference proteome</keyword>
<dbReference type="Proteomes" id="UP000681290">
    <property type="component" value="Unassembled WGS sequence"/>
</dbReference>
<evidence type="ECO:0000313" key="7">
    <source>
        <dbReference type="EMBL" id="GIP58122.1"/>
    </source>
</evidence>
<proteinExistence type="inferred from homology"/>
<comment type="caution">
    <text evidence="7">The sequence shown here is derived from an EMBL/GenBank/DDBJ whole genome shotgun (WGS) entry which is preliminary data.</text>
</comment>
<evidence type="ECO:0000256" key="4">
    <source>
        <dbReference type="ARBA" id="ARBA00023136"/>
    </source>
</evidence>
<evidence type="ECO:0000313" key="8">
    <source>
        <dbReference type="Proteomes" id="UP000681290"/>
    </source>
</evidence>
<evidence type="ECO:0000256" key="1">
    <source>
        <dbReference type="ARBA" id="ARBA00004141"/>
    </source>
</evidence>
<accession>A0ABQ4MQZ9</accession>
<protein>
    <recommendedName>
        <fullName evidence="9">Holin</fullName>
    </recommendedName>
</protein>
<dbReference type="RefSeq" id="WP_244996380.1">
    <property type="nucleotide sequence ID" value="NZ_BOSM01000002.1"/>
</dbReference>
<evidence type="ECO:0008006" key="9">
    <source>
        <dbReference type="Google" id="ProtNLM"/>
    </source>
</evidence>
<evidence type="ECO:0000256" key="6">
    <source>
        <dbReference type="SAM" id="Phobius"/>
    </source>
</evidence>
<feature type="transmembrane region" description="Helical" evidence="6">
    <location>
        <begin position="27"/>
        <end position="44"/>
    </location>
</feature>
<name>A0ABQ4MQZ9_9BACL</name>
<evidence type="ECO:0000256" key="5">
    <source>
        <dbReference type="ARBA" id="ARBA00023600"/>
    </source>
</evidence>
<feature type="transmembrane region" description="Helical" evidence="6">
    <location>
        <begin position="90"/>
        <end position="119"/>
    </location>
</feature>
<dbReference type="InterPro" id="IPR006480">
    <property type="entry name" value="Phage_holin_4_1"/>
</dbReference>
<keyword evidence="4 6" id="KW-0472">Membrane</keyword>
<evidence type="ECO:0000256" key="3">
    <source>
        <dbReference type="ARBA" id="ARBA00022989"/>
    </source>
</evidence>
<gene>
    <name evidence="7" type="ORF">J15TS10_19360</name>
</gene>
<feature type="transmembrane region" description="Helical" evidence="6">
    <location>
        <begin position="50"/>
        <end position="70"/>
    </location>
</feature>
<reference evidence="7 8" key="1">
    <citation type="submission" date="2021-03" db="EMBL/GenBank/DDBJ databases">
        <title>Antimicrobial resistance genes in bacteria isolated from Japanese honey, and their potential for conferring macrolide and lincosamide resistance in the American foulbrood pathogen Paenibacillus larvae.</title>
        <authorList>
            <person name="Okamoto M."/>
            <person name="Kumagai M."/>
            <person name="Kanamori H."/>
            <person name="Takamatsu D."/>
        </authorList>
    </citation>
    <scope>NUCLEOTIDE SEQUENCE [LARGE SCALE GENOMIC DNA]</scope>
    <source>
        <strain evidence="7 8">J15TS10</strain>
    </source>
</reference>
<dbReference type="EMBL" id="BOSM01000002">
    <property type="protein sequence ID" value="GIP58122.1"/>
    <property type="molecule type" value="Genomic_DNA"/>
</dbReference>
<evidence type="ECO:0000256" key="2">
    <source>
        <dbReference type="ARBA" id="ARBA00022692"/>
    </source>
</evidence>
<comment type="subcellular location">
    <subcellularLocation>
        <location evidence="1">Membrane</location>
        <topology evidence="1">Multi-pass membrane protein</topology>
    </subcellularLocation>
</comment>
<sequence length="159" mass="17620">MMNNYIKLLEIKGLILTYLKPLTAKEIGFYGIFGVAGSIIAQSYGGWSPAMTLLIILMGSDYITGILASLKEGRGIASTASFWGLIKKGLMLLSVLIAHHVDIVMNTNAVMIGSIYFWYANEIISLAENYGRLELPFPEFIKEKIAMLKGKEKHNETVK</sequence>
<dbReference type="Pfam" id="PF05105">
    <property type="entry name" value="Phage_holin_4_1"/>
    <property type="match status" value="1"/>
</dbReference>
<dbReference type="NCBIfam" id="TIGR01593">
    <property type="entry name" value="holin_tox_secr"/>
    <property type="match status" value="1"/>
</dbReference>